<evidence type="ECO:0000313" key="3">
    <source>
        <dbReference type="Proteomes" id="UP000235672"/>
    </source>
</evidence>
<keyword evidence="3" id="KW-1185">Reference proteome</keyword>
<evidence type="ECO:0000313" key="2">
    <source>
        <dbReference type="EMBL" id="PMD17326.1"/>
    </source>
</evidence>
<sequence length="166" mass="19877">HPHPPACLSTPSRSSDYQPFSTSFDKQQQEEDGFLRSMSLCPFHMEERLEKLEELSQRQEEDRRDLAKHTGAKARFPCRFSRQKRQQQADEKEKQRKFDEERKEQLRVAEERDEKMRKWLPSPKKLGLWTEQWVWDALADGEAELRKKNAYLYLVTEVDIYFLGSL</sequence>
<feature type="compositionally biased region" description="Basic and acidic residues" evidence="1">
    <location>
        <begin position="54"/>
        <end position="68"/>
    </location>
</feature>
<dbReference type="EMBL" id="KZ613500">
    <property type="protein sequence ID" value="PMD17326.1"/>
    <property type="molecule type" value="Genomic_DNA"/>
</dbReference>
<name>A0A2J6PTR7_9HELO</name>
<feature type="non-terminal residue" evidence="2">
    <location>
        <position position="1"/>
    </location>
</feature>
<evidence type="ECO:0000256" key="1">
    <source>
        <dbReference type="SAM" id="MobiDB-lite"/>
    </source>
</evidence>
<feature type="compositionally biased region" description="Polar residues" evidence="1">
    <location>
        <begin position="9"/>
        <end position="26"/>
    </location>
</feature>
<feature type="region of interest" description="Disordered" evidence="1">
    <location>
        <begin position="54"/>
        <end position="105"/>
    </location>
</feature>
<reference evidence="2 3" key="1">
    <citation type="submission" date="2016-05" db="EMBL/GenBank/DDBJ databases">
        <title>A degradative enzymes factory behind the ericoid mycorrhizal symbiosis.</title>
        <authorList>
            <consortium name="DOE Joint Genome Institute"/>
            <person name="Martino E."/>
            <person name="Morin E."/>
            <person name="Grelet G."/>
            <person name="Kuo A."/>
            <person name="Kohler A."/>
            <person name="Daghino S."/>
            <person name="Barry K."/>
            <person name="Choi C."/>
            <person name="Cichocki N."/>
            <person name="Clum A."/>
            <person name="Copeland A."/>
            <person name="Hainaut M."/>
            <person name="Haridas S."/>
            <person name="Labutti K."/>
            <person name="Lindquist E."/>
            <person name="Lipzen A."/>
            <person name="Khouja H.-R."/>
            <person name="Murat C."/>
            <person name="Ohm R."/>
            <person name="Olson A."/>
            <person name="Spatafora J."/>
            <person name="Veneault-Fourrey C."/>
            <person name="Henrissat B."/>
            <person name="Grigoriev I."/>
            <person name="Martin F."/>
            <person name="Perotto S."/>
        </authorList>
    </citation>
    <scope>NUCLEOTIDE SEQUENCE [LARGE SCALE GENOMIC DNA]</scope>
    <source>
        <strain evidence="2 3">UAMH 7357</strain>
    </source>
</reference>
<organism evidence="2 3">
    <name type="scientific">Hyaloscypha hepaticicola</name>
    <dbReference type="NCBI Taxonomy" id="2082293"/>
    <lineage>
        <taxon>Eukaryota</taxon>
        <taxon>Fungi</taxon>
        <taxon>Dikarya</taxon>
        <taxon>Ascomycota</taxon>
        <taxon>Pezizomycotina</taxon>
        <taxon>Leotiomycetes</taxon>
        <taxon>Helotiales</taxon>
        <taxon>Hyaloscyphaceae</taxon>
        <taxon>Hyaloscypha</taxon>
    </lineage>
</organism>
<dbReference type="AlphaFoldDB" id="A0A2J6PTR7"/>
<proteinExistence type="predicted"/>
<feature type="region of interest" description="Disordered" evidence="1">
    <location>
        <begin position="1"/>
        <end position="31"/>
    </location>
</feature>
<accession>A0A2J6PTR7</accession>
<feature type="compositionally biased region" description="Basic and acidic residues" evidence="1">
    <location>
        <begin position="87"/>
        <end position="105"/>
    </location>
</feature>
<dbReference type="Proteomes" id="UP000235672">
    <property type="component" value="Unassembled WGS sequence"/>
</dbReference>
<gene>
    <name evidence="2" type="ORF">NA56DRAFT_728946</name>
</gene>
<protein>
    <submittedName>
        <fullName evidence="2">Uncharacterized protein</fullName>
    </submittedName>
</protein>